<dbReference type="Proteomes" id="UP001207440">
    <property type="component" value="Unassembled WGS sequence"/>
</dbReference>
<dbReference type="PANTHER" id="PTHR35149:SF2">
    <property type="entry name" value="DUF262 DOMAIN-CONTAINING PROTEIN"/>
    <property type="match status" value="1"/>
</dbReference>
<dbReference type="AlphaFoldDB" id="A0AAP3AN43"/>
<evidence type="ECO:0000313" key="2">
    <source>
        <dbReference type="EMBL" id="MCW0524968.1"/>
    </source>
</evidence>
<protein>
    <submittedName>
        <fullName evidence="2">DUF262 domain-containing protein</fullName>
    </submittedName>
</protein>
<feature type="non-terminal residue" evidence="2">
    <location>
        <position position="336"/>
    </location>
</feature>
<dbReference type="Pfam" id="PF03235">
    <property type="entry name" value="GmrSD_N"/>
    <property type="match status" value="1"/>
</dbReference>
<gene>
    <name evidence="2" type="ORF">OKE68_11710</name>
</gene>
<dbReference type="PANTHER" id="PTHR35149">
    <property type="entry name" value="SLL5132 PROTEIN"/>
    <property type="match status" value="1"/>
</dbReference>
<sequence>METFKPLSLSIKELFGDVKSLYKIPTYQRPYKWEDEQVEKLWQDMWEAFENGEKNYFLGSIITALPREKSSYHDVVDGQQRLTTLMILFCAFRNTYPKINGNGSDEDLNNVDITVLENSIFYNRKSERLKLFTHEQHRSDFESLIIHNKENIDAKKKPFKKDIKNDEEPKFKFINTYLIFKEKIKNISEQEAGDFLNYIFNQVILIRIDCSTREFAIKLFQILNDRGMDLTSADLIKSYLLEKILKKYAGEEDADKELRDEKEKQFMADWRYCEQTIKDLEGTSLNDMFIIYEYMLLASNPKLSLVDELQEKFKDGDANEIIADFKKFINIYKNEI</sequence>
<evidence type="ECO:0000259" key="1">
    <source>
        <dbReference type="Pfam" id="PF03235"/>
    </source>
</evidence>
<dbReference type="InterPro" id="IPR004919">
    <property type="entry name" value="GmrSD_N"/>
</dbReference>
<proteinExistence type="predicted"/>
<evidence type="ECO:0000313" key="3">
    <source>
        <dbReference type="Proteomes" id="UP001207440"/>
    </source>
</evidence>
<organism evidence="2 3">
    <name type="scientific">Riemerella anatipestifer</name>
    <name type="common">Moraxella anatipestifer</name>
    <dbReference type="NCBI Taxonomy" id="34085"/>
    <lineage>
        <taxon>Bacteria</taxon>
        <taxon>Pseudomonadati</taxon>
        <taxon>Bacteroidota</taxon>
        <taxon>Flavobacteriia</taxon>
        <taxon>Flavobacteriales</taxon>
        <taxon>Weeksellaceae</taxon>
        <taxon>Riemerella</taxon>
    </lineage>
</organism>
<accession>A0AAP3AN43</accession>
<feature type="domain" description="GmrSD restriction endonucleases N-terminal" evidence="1">
    <location>
        <begin position="11"/>
        <end position="241"/>
    </location>
</feature>
<comment type="caution">
    <text evidence="2">The sequence shown here is derived from an EMBL/GenBank/DDBJ whole genome shotgun (WGS) entry which is preliminary data.</text>
</comment>
<reference evidence="2" key="1">
    <citation type="submission" date="2022-10" db="EMBL/GenBank/DDBJ databases">
        <title>Sifting through the core-genome to identify putative cross-protective antigens against Riemerella anatipestifer.</title>
        <authorList>
            <person name="Zheng X."/>
            <person name="Zhang W."/>
        </authorList>
    </citation>
    <scope>NUCLEOTIDE SEQUENCE</scope>
    <source>
        <strain evidence="2">ZWRA178</strain>
    </source>
</reference>
<dbReference type="RefSeq" id="WP_264309121.1">
    <property type="nucleotide sequence ID" value="NZ_JAOZYT010000144.1"/>
</dbReference>
<name>A0AAP3AN43_RIEAN</name>
<dbReference type="EMBL" id="JAOZYT010000144">
    <property type="protein sequence ID" value="MCW0524968.1"/>
    <property type="molecule type" value="Genomic_DNA"/>
</dbReference>